<feature type="transmembrane region" description="Helical" evidence="6">
    <location>
        <begin position="150"/>
        <end position="175"/>
    </location>
</feature>
<dbReference type="InterPro" id="IPR050638">
    <property type="entry name" value="AA-Vitamin_Transporters"/>
</dbReference>
<feature type="transmembrane region" description="Helical" evidence="6">
    <location>
        <begin position="98"/>
        <end position="119"/>
    </location>
</feature>
<keyword evidence="9" id="KW-1185">Reference proteome</keyword>
<dbReference type="InterPro" id="IPR000620">
    <property type="entry name" value="EamA_dom"/>
</dbReference>
<name>A0A1H6WMP7_9PSED</name>
<dbReference type="Proteomes" id="UP000242930">
    <property type="component" value="Unassembled WGS sequence"/>
</dbReference>
<keyword evidence="3 6" id="KW-0812">Transmembrane</keyword>
<sequence length="328" mass="33954">MHGTGSSLRVHLALMALMVVWGLNISVVKQLTGMLDVMLVASVRMVLAAVALVVLLYCCRGRFPRWRGRTLLLGLLCAFLMVYANQVLFAAGMERTTATNGALIMALSPMISGLLEALIFRKRLTVPYMAGVLLAFGGVALVILNRPGAGWSGVAAGDLLILASISSFACGGVIVQRLARNSSPLAIGGFLHVLGALLLTAHAGVTVDEALPALVALSGLGWGFCLFSGVLATAMGAVVWGRSIAALGIGQAAVYLAWIPVFGVGFAAWLLDEPLTYWHFIGVVAVLGGTLLSSARGAAETAPGRAAGKALDCTPGIVDGRGRSRPCS</sequence>
<evidence type="ECO:0000256" key="1">
    <source>
        <dbReference type="ARBA" id="ARBA00004651"/>
    </source>
</evidence>
<keyword evidence="4 6" id="KW-1133">Transmembrane helix</keyword>
<feature type="transmembrane region" description="Helical" evidence="6">
    <location>
        <begin position="12"/>
        <end position="31"/>
    </location>
</feature>
<accession>A0A1H6WMP7</accession>
<feature type="transmembrane region" description="Helical" evidence="6">
    <location>
        <begin position="37"/>
        <end position="59"/>
    </location>
</feature>
<proteinExistence type="predicted"/>
<dbReference type="SUPFAM" id="SSF103481">
    <property type="entry name" value="Multidrug resistance efflux transporter EmrE"/>
    <property type="match status" value="2"/>
</dbReference>
<feature type="transmembrane region" description="Helical" evidence="6">
    <location>
        <begin position="187"/>
        <end position="207"/>
    </location>
</feature>
<feature type="domain" description="EamA" evidence="7">
    <location>
        <begin position="156"/>
        <end position="294"/>
    </location>
</feature>
<organism evidence="8 9">
    <name type="scientific">Pseudomonas linyingensis</name>
    <dbReference type="NCBI Taxonomy" id="915471"/>
    <lineage>
        <taxon>Bacteria</taxon>
        <taxon>Pseudomonadati</taxon>
        <taxon>Pseudomonadota</taxon>
        <taxon>Gammaproteobacteria</taxon>
        <taxon>Pseudomonadales</taxon>
        <taxon>Pseudomonadaceae</taxon>
        <taxon>Pseudomonas</taxon>
    </lineage>
</organism>
<keyword evidence="2" id="KW-1003">Cell membrane</keyword>
<protein>
    <submittedName>
        <fullName evidence="8">Permease of the drug/metabolite transporter (DMT) superfamily</fullName>
    </submittedName>
</protein>
<reference evidence="9" key="1">
    <citation type="submission" date="2016-10" db="EMBL/GenBank/DDBJ databases">
        <authorList>
            <person name="Varghese N."/>
            <person name="Submissions S."/>
        </authorList>
    </citation>
    <scope>NUCLEOTIDE SEQUENCE [LARGE SCALE GENOMIC DNA]</scope>
    <source>
        <strain evidence="9">LMG 25967</strain>
    </source>
</reference>
<feature type="domain" description="EamA" evidence="7">
    <location>
        <begin position="11"/>
        <end position="143"/>
    </location>
</feature>
<dbReference type="PANTHER" id="PTHR32322">
    <property type="entry name" value="INNER MEMBRANE TRANSPORTER"/>
    <property type="match status" value="1"/>
</dbReference>
<gene>
    <name evidence="8" type="ORF">SAMN05216201_10531</name>
</gene>
<evidence type="ECO:0000259" key="7">
    <source>
        <dbReference type="Pfam" id="PF00892"/>
    </source>
</evidence>
<dbReference type="PANTHER" id="PTHR32322:SF18">
    <property type="entry name" value="S-ADENOSYLMETHIONINE_S-ADENOSYLHOMOCYSTEINE TRANSPORTER"/>
    <property type="match status" value="1"/>
</dbReference>
<feature type="transmembrane region" description="Helical" evidence="6">
    <location>
        <begin position="71"/>
        <end position="92"/>
    </location>
</feature>
<feature type="transmembrane region" description="Helical" evidence="6">
    <location>
        <begin position="126"/>
        <end position="144"/>
    </location>
</feature>
<dbReference type="OrthoDB" id="9810556at2"/>
<dbReference type="Pfam" id="PF00892">
    <property type="entry name" value="EamA"/>
    <property type="match status" value="2"/>
</dbReference>
<evidence type="ECO:0000256" key="5">
    <source>
        <dbReference type="ARBA" id="ARBA00023136"/>
    </source>
</evidence>
<feature type="transmembrane region" description="Helical" evidence="6">
    <location>
        <begin position="252"/>
        <end position="271"/>
    </location>
</feature>
<evidence type="ECO:0000256" key="2">
    <source>
        <dbReference type="ARBA" id="ARBA00022475"/>
    </source>
</evidence>
<feature type="transmembrane region" description="Helical" evidence="6">
    <location>
        <begin position="219"/>
        <end position="240"/>
    </location>
</feature>
<keyword evidence="5 6" id="KW-0472">Membrane</keyword>
<dbReference type="GO" id="GO:0005886">
    <property type="term" value="C:plasma membrane"/>
    <property type="evidence" value="ECO:0007669"/>
    <property type="project" value="UniProtKB-SubCell"/>
</dbReference>
<evidence type="ECO:0000256" key="6">
    <source>
        <dbReference type="SAM" id="Phobius"/>
    </source>
</evidence>
<dbReference type="InterPro" id="IPR037185">
    <property type="entry name" value="EmrE-like"/>
</dbReference>
<feature type="transmembrane region" description="Helical" evidence="6">
    <location>
        <begin position="277"/>
        <end position="295"/>
    </location>
</feature>
<evidence type="ECO:0000256" key="3">
    <source>
        <dbReference type="ARBA" id="ARBA00022692"/>
    </source>
</evidence>
<dbReference type="AlphaFoldDB" id="A0A1H6WMP7"/>
<dbReference type="EMBL" id="FNZE01000005">
    <property type="protein sequence ID" value="SEJ14050.1"/>
    <property type="molecule type" value="Genomic_DNA"/>
</dbReference>
<evidence type="ECO:0000256" key="4">
    <source>
        <dbReference type="ARBA" id="ARBA00022989"/>
    </source>
</evidence>
<evidence type="ECO:0000313" key="9">
    <source>
        <dbReference type="Proteomes" id="UP000242930"/>
    </source>
</evidence>
<dbReference type="STRING" id="915471.SAMN05216201_10531"/>
<evidence type="ECO:0000313" key="8">
    <source>
        <dbReference type="EMBL" id="SEJ14050.1"/>
    </source>
</evidence>
<comment type="subcellular location">
    <subcellularLocation>
        <location evidence="1">Cell membrane</location>
        <topology evidence="1">Multi-pass membrane protein</topology>
    </subcellularLocation>
</comment>